<dbReference type="Proteomes" id="UP001150603">
    <property type="component" value="Unassembled WGS sequence"/>
</dbReference>
<gene>
    <name evidence="1" type="primary">SAC3</name>
    <name evidence="1" type="ORF">FBU59_001834</name>
</gene>
<evidence type="ECO:0000313" key="2">
    <source>
        <dbReference type="Proteomes" id="UP001150603"/>
    </source>
</evidence>
<sequence length="1002" mass="109634">RVAERLPSQIFLAPIVQQALRLHRLSQTSNEIVNRQQPPNLFGAQNLTTQFFRAIASAETPLLLACLAEYEFPSIRRAGLKAMNSAFPHQQGREYPLDQFASIFAFDSLNDAKEFCGIFNVPVNEGGVMLGAKVDKKLTYREPANRPKRAKRNLRVVGIKFQTMTPMRAINADLDPAFLQARPMPRPVATIAVPKQQAPMSQKSVVAPTQKPVAFAVPNVPASKPTPTSAPKKPDQPVARTTPSVFASNHSSMFQTPGSAEPKAQRTAEAAVDKPLAQKKRVAPSNGELPPISPFSKQMIKPATQPALRPPLSAPQSLFMPPSLPVAAPSAAPAAPSLPVFTPMATPAKQPTTQPVKQPALSMPAPQVHQSAAPKVAEIKWNKPRRFIHWMMLSNAILDNLVESLVRDIAAPTLDQVHATEKIADHLAEEIAKSLVDYTSAFIAYEEAYREVMFAKADAFRKRSLVNSVFSQWRMEVTVRQQEAALRQQYIDDLKVIVDNAPMRPPPPPVRNQHFGQSMVMSSTHSRTQSNVSMQSVQATESTFWDSCQLGRGGFASLTRALEAYGSLPFHATVGVVGAHGSSLLEAGLWWQIDPVSATQANSGAERLVSYSNDKVQRLDLFDETDEFHVVDSRLYARIALLALSPVGDDICRDLCDSLAGAEIAANLQALADNLRGGGGPRHTLLVFWSNDARAGRTVAKMIEKRVSLIGISTMTHVKIQVLDLQDPKHQLTKAVGWVFNRLAQTQRDLLVTSSIVLDMVKSAALDSLHSLTGSVSRLRGRCQSSNEADVQVFNGAVDVVNLYLGVLNARLLTKLPGIPALAQYVHVDESQGELRVDYFIQNTPKLDAVVGVMLDDIFQACAVGQITPLVAHLRALEFTVRHQLDVLQQRVPSDVYLERTRIDSEIADTRLTAKHLAAQAKELCQHDTMGVESPPASVISMQSAPAQKRPWDSSIFAEPTSPTTTEGYGPGTSLTKRTRPAASSRLSRFQEALARAHQQLQ</sequence>
<feature type="non-terminal residue" evidence="1">
    <location>
        <position position="1"/>
    </location>
</feature>
<organism evidence="1 2">
    <name type="scientific">Linderina macrospora</name>
    <dbReference type="NCBI Taxonomy" id="4868"/>
    <lineage>
        <taxon>Eukaryota</taxon>
        <taxon>Fungi</taxon>
        <taxon>Fungi incertae sedis</taxon>
        <taxon>Zoopagomycota</taxon>
        <taxon>Kickxellomycotina</taxon>
        <taxon>Kickxellomycetes</taxon>
        <taxon>Kickxellales</taxon>
        <taxon>Kickxellaceae</taxon>
        <taxon>Linderina</taxon>
    </lineage>
</organism>
<dbReference type="EMBL" id="JANBPW010000901">
    <property type="protein sequence ID" value="KAJ1947834.1"/>
    <property type="molecule type" value="Genomic_DNA"/>
</dbReference>
<protein>
    <submittedName>
        <fullName evidence="1">Actin cytoskeleton and mitosis protein</fullName>
    </submittedName>
</protein>
<accession>A0ACC1JCS9</accession>
<evidence type="ECO:0000313" key="1">
    <source>
        <dbReference type="EMBL" id="KAJ1947834.1"/>
    </source>
</evidence>
<comment type="caution">
    <text evidence="1">The sequence shown here is derived from an EMBL/GenBank/DDBJ whole genome shotgun (WGS) entry which is preliminary data.</text>
</comment>
<reference evidence="1" key="1">
    <citation type="submission" date="2022-07" db="EMBL/GenBank/DDBJ databases">
        <title>Phylogenomic reconstructions and comparative analyses of Kickxellomycotina fungi.</title>
        <authorList>
            <person name="Reynolds N.K."/>
            <person name="Stajich J.E."/>
            <person name="Barry K."/>
            <person name="Grigoriev I.V."/>
            <person name="Crous P."/>
            <person name="Smith M.E."/>
        </authorList>
    </citation>
    <scope>NUCLEOTIDE SEQUENCE</scope>
    <source>
        <strain evidence="1">NRRL 5244</strain>
    </source>
</reference>
<keyword evidence="2" id="KW-1185">Reference proteome</keyword>
<name>A0ACC1JCS9_9FUNG</name>
<proteinExistence type="predicted"/>